<protein>
    <recommendedName>
        <fullName evidence="3">BNR repeat protein</fullName>
    </recommendedName>
</protein>
<evidence type="ECO:0008006" key="3">
    <source>
        <dbReference type="Google" id="ProtNLM"/>
    </source>
</evidence>
<dbReference type="OrthoDB" id="9764969at2"/>
<sequence>MRIICLVFFALIIITSCKESNQTEVVPVVEQSAVETATANASLTAIQLPSTGKSHLPRLKASGGKLHMTWVEQEGDTAILKYASYDSAKWSQPRTIISGDNWFVNWADFPALGVNGDYVLTNILEKSAEGTYDYNIKLQLSKGDAIIKDDFLLNTDGVDAEHGFVSIQAYDGGFYATWLDGRNTKNEDKSKNQMTLRNAYIDLAGNITQETEIDSRVCDCCNTATAITNNGPVAVYRDRSDTTPEIRDMAIVRWVDGAWSKPMVIGNDNWELNGCPVNGPAIATKEENVVVSWFTAEGDAPRVLTAFSNDNGASFGGAIRIDNGNAIGRVDTDFMSDGSALISWLEPMGENVVLQVARVYVDGTHDAPVTVTNTSAERQSGFPQLEVVGDVVYVAWTDLNGDNSEVKMVRFEIN</sequence>
<gene>
    <name evidence="1" type="ORF">NV36_12595</name>
</gene>
<reference evidence="1 2" key="1">
    <citation type="submission" date="2014-10" db="EMBL/GenBank/DDBJ databases">
        <title>Draft genome sequence of the proteorhodopsin-containing marine bacterium Dokdonia donghaensis.</title>
        <authorList>
            <person name="Gomez-Consarnau L."/>
            <person name="Gonzalez J.M."/>
            <person name="Riedel T."/>
            <person name="Jaenicke S."/>
            <person name="Wagner-Doebler I."/>
            <person name="Fuhrman J.A."/>
        </authorList>
    </citation>
    <scope>NUCLEOTIDE SEQUENCE [LARGE SCALE GENOMIC DNA]</scope>
    <source>
        <strain evidence="1 2">DSW-1</strain>
    </source>
</reference>
<accession>A0A0A2H4M2</accession>
<evidence type="ECO:0000313" key="2">
    <source>
        <dbReference type="Proteomes" id="UP000030140"/>
    </source>
</evidence>
<name>A0A0A2H4M2_9FLAO</name>
<dbReference type="EMBL" id="JSAQ01000001">
    <property type="protein sequence ID" value="KGO07595.1"/>
    <property type="molecule type" value="Genomic_DNA"/>
</dbReference>
<proteinExistence type="predicted"/>
<dbReference type="PATRIC" id="fig|1300343.5.peg.1408"/>
<comment type="caution">
    <text evidence="1">The sequence shown here is derived from an EMBL/GenBank/DDBJ whole genome shotgun (WGS) entry which is preliminary data.</text>
</comment>
<evidence type="ECO:0000313" key="1">
    <source>
        <dbReference type="EMBL" id="KGO07595.1"/>
    </source>
</evidence>
<organism evidence="1 2">
    <name type="scientific">Dokdonia donghaensis DSW-1</name>
    <dbReference type="NCBI Taxonomy" id="1300343"/>
    <lineage>
        <taxon>Bacteria</taxon>
        <taxon>Pseudomonadati</taxon>
        <taxon>Bacteroidota</taxon>
        <taxon>Flavobacteriia</taxon>
        <taxon>Flavobacteriales</taxon>
        <taxon>Flavobacteriaceae</taxon>
        <taxon>Dokdonia</taxon>
    </lineage>
</organism>
<dbReference type="PROSITE" id="PS51257">
    <property type="entry name" value="PROKAR_LIPOPROTEIN"/>
    <property type="match status" value="1"/>
</dbReference>
<dbReference type="RefSeq" id="WP_035327790.1">
    <property type="nucleotide sequence ID" value="NZ_CP015125.1"/>
</dbReference>
<dbReference type="KEGG" id="ddo:I597_1398"/>
<dbReference type="AlphaFoldDB" id="A0A0A2H4M2"/>
<keyword evidence="2" id="KW-1185">Reference proteome</keyword>
<dbReference type="Proteomes" id="UP000030140">
    <property type="component" value="Unassembled WGS sequence"/>
</dbReference>